<reference evidence="1 2" key="1">
    <citation type="submission" date="2017-11" db="EMBL/GenBank/DDBJ databases">
        <title>Draft Genome Sequence of Sporolactobacillus inulinus NBRC 111894 Isolated from Koso, a Japanese Sugar-Vegetable Fermented Beverage.</title>
        <authorList>
            <person name="Chiou T.Y."/>
            <person name="Oshima K."/>
            <person name="Suda W."/>
            <person name="Hattori M."/>
            <person name="Takahashi T."/>
        </authorList>
    </citation>
    <scope>NUCLEOTIDE SEQUENCE [LARGE SCALE GENOMIC DNA]</scope>
    <source>
        <strain evidence="1 2">NBRC111894</strain>
    </source>
</reference>
<accession>A0A4Y1ZCV0</accession>
<dbReference type="GO" id="GO:0051266">
    <property type="term" value="F:sirohydrochlorin ferrochelatase activity"/>
    <property type="evidence" value="ECO:0007669"/>
    <property type="project" value="UniProtKB-EC"/>
</dbReference>
<evidence type="ECO:0000313" key="1">
    <source>
        <dbReference type="EMBL" id="GAY76895.1"/>
    </source>
</evidence>
<proteinExistence type="predicted"/>
<dbReference type="RefSeq" id="WP_262392825.1">
    <property type="nucleotide sequence ID" value="NZ_BEXB01000018.1"/>
</dbReference>
<dbReference type="EMBL" id="BEXB01000018">
    <property type="protein sequence ID" value="GAY76895.1"/>
    <property type="molecule type" value="Genomic_DNA"/>
</dbReference>
<dbReference type="EC" id="4.99.1.4" evidence="1"/>
<gene>
    <name evidence="1" type="ORF">NBRC111894_2449</name>
</gene>
<protein>
    <submittedName>
        <fullName evidence="1">Sirohydrochlorin ferrochelatase</fullName>
        <ecNumber evidence="1">4.99.1.4</ecNumber>
    </submittedName>
</protein>
<keyword evidence="1" id="KW-0456">Lyase</keyword>
<evidence type="ECO:0000313" key="2">
    <source>
        <dbReference type="Proteomes" id="UP000319716"/>
    </source>
</evidence>
<dbReference type="SUPFAM" id="SSF53800">
    <property type="entry name" value="Chelatase"/>
    <property type="match status" value="1"/>
</dbReference>
<dbReference type="AlphaFoldDB" id="A0A4Y1ZCV0"/>
<organism evidence="1 2">
    <name type="scientific">Sporolactobacillus inulinus</name>
    <dbReference type="NCBI Taxonomy" id="2078"/>
    <lineage>
        <taxon>Bacteria</taxon>
        <taxon>Bacillati</taxon>
        <taxon>Bacillota</taxon>
        <taxon>Bacilli</taxon>
        <taxon>Bacillales</taxon>
        <taxon>Sporolactobacillaceae</taxon>
        <taxon>Sporolactobacillus</taxon>
    </lineage>
</organism>
<comment type="caution">
    <text evidence="1">The sequence shown here is derived from an EMBL/GenBank/DDBJ whole genome shotgun (WGS) entry which is preliminary data.</text>
</comment>
<name>A0A4Y1ZCV0_9BACL</name>
<dbReference type="Proteomes" id="UP000319716">
    <property type="component" value="Unassembled WGS sequence"/>
</dbReference>
<sequence length="70" mass="7917">MLAVLYVSHGTRIHEGVKQANQFLSSCMKQVDAPIQRVCYLEIVQPGIWTASANASQPAQKWSWFSRSCY</sequence>